<reference evidence="4 5" key="1">
    <citation type="submission" date="2019-06" db="EMBL/GenBank/DDBJ databases">
        <title>Echinicola alkalisoli sp. nov. isolated from saline soil.</title>
        <authorList>
            <person name="Sun J.-Q."/>
            <person name="Xu L."/>
        </authorList>
    </citation>
    <scope>NUCLEOTIDE SEQUENCE [LARGE SCALE GENOMIC DNA]</scope>
    <source>
        <strain evidence="4 5">LN3S3</strain>
    </source>
</reference>
<dbReference type="GO" id="GO:0032259">
    <property type="term" value="P:methylation"/>
    <property type="evidence" value="ECO:0007669"/>
    <property type="project" value="UniProtKB-KW"/>
</dbReference>
<dbReference type="CDD" id="cd02440">
    <property type="entry name" value="AdoMet_MTases"/>
    <property type="match status" value="1"/>
</dbReference>
<keyword evidence="2 4" id="KW-0808">Transferase</keyword>
<dbReference type="PANTHER" id="PTHR43861">
    <property type="entry name" value="TRANS-ACONITATE 2-METHYLTRANSFERASE-RELATED"/>
    <property type="match status" value="1"/>
</dbReference>
<organism evidence="4 5">
    <name type="scientific">Echinicola soli</name>
    <dbReference type="NCBI Taxonomy" id="2591634"/>
    <lineage>
        <taxon>Bacteria</taxon>
        <taxon>Pseudomonadati</taxon>
        <taxon>Bacteroidota</taxon>
        <taxon>Cytophagia</taxon>
        <taxon>Cytophagales</taxon>
        <taxon>Cyclobacteriaceae</taxon>
        <taxon>Echinicola</taxon>
    </lineage>
</organism>
<dbReference type="Pfam" id="PF13649">
    <property type="entry name" value="Methyltransf_25"/>
    <property type="match status" value="1"/>
</dbReference>
<dbReference type="OrthoDB" id="9770553at2"/>
<evidence type="ECO:0000313" key="5">
    <source>
        <dbReference type="Proteomes" id="UP000316614"/>
    </source>
</evidence>
<keyword evidence="1 4" id="KW-0489">Methyltransferase</keyword>
<evidence type="ECO:0000313" key="4">
    <source>
        <dbReference type="EMBL" id="QDH78054.1"/>
    </source>
</evidence>
<gene>
    <name evidence="4" type="ORF">FKX85_02985</name>
</gene>
<dbReference type="SUPFAM" id="SSF53335">
    <property type="entry name" value="S-adenosyl-L-methionine-dependent methyltransferases"/>
    <property type="match status" value="1"/>
</dbReference>
<sequence>MTTKSTLSEIEKRFDNDVDRFSDLETGQASTVDALFNLELITDGIAQLYPDLTQLLDIGCGAGNYTVKLLSKLNAATNVTLADLSQPMLDRAKERSAPLTDGEVTTTKGDFRSLPLKENAYEVIIATAVLHHLRDDEDWETAFAKLHRLLKPDGSLWVFDLVAHNDTKIQDFLYRQKYGQFLTNLKDENYRDHVFDYIEKEDSPRSILYQTDLLRKVGFRSVEIIHKHLCFTSYVAFK</sequence>
<dbReference type="PANTHER" id="PTHR43861:SF1">
    <property type="entry name" value="TRANS-ACONITATE 2-METHYLTRANSFERASE"/>
    <property type="match status" value="1"/>
</dbReference>
<dbReference type="RefSeq" id="WP_141613316.1">
    <property type="nucleotide sequence ID" value="NZ_CP041253.1"/>
</dbReference>
<dbReference type="KEGG" id="echi:FKX85_02985"/>
<feature type="domain" description="Methyltransferase" evidence="3">
    <location>
        <begin position="56"/>
        <end position="154"/>
    </location>
</feature>
<dbReference type="InterPro" id="IPR029063">
    <property type="entry name" value="SAM-dependent_MTases_sf"/>
</dbReference>
<evidence type="ECO:0000256" key="1">
    <source>
        <dbReference type="ARBA" id="ARBA00022603"/>
    </source>
</evidence>
<dbReference type="AlphaFoldDB" id="A0A514CEI1"/>
<accession>A0A514CEI1</accession>
<evidence type="ECO:0000256" key="2">
    <source>
        <dbReference type="ARBA" id="ARBA00022679"/>
    </source>
</evidence>
<proteinExistence type="predicted"/>
<dbReference type="EMBL" id="CP041253">
    <property type="protein sequence ID" value="QDH78054.1"/>
    <property type="molecule type" value="Genomic_DNA"/>
</dbReference>
<dbReference type="InterPro" id="IPR041698">
    <property type="entry name" value="Methyltransf_25"/>
</dbReference>
<name>A0A514CEI1_9BACT</name>
<protein>
    <submittedName>
        <fullName evidence="4">Class I SAM-dependent methyltransferase</fullName>
    </submittedName>
</protein>
<evidence type="ECO:0000259" key="3">
    <source>
        <dbReference type="Pfam" id="PF13649"/>
    </source>
</evidence>
<dbReference type="Gene3D" id="3.40.50.150">
    <property type="entry name" value="Vaccinia Virus protein VP39"/>
    <property type="match status" value="1"/>
</dbReference>
<keyword evidence="5" id="KW-1185">Reference proteome</keyword>
<dbReference type="GO" id="GO:0008168">
    <property type="term" value="F:methyltransferase activity"/>
    <property type="evidence" value="ECO:0007669"/>
    <property type="project" value="UniProtKB-KW"/>
</dbReference>
<dbReference type="Proteomes" id="UP000316614">
    <property type="component" value="Chromosome"/>
</dbReference>